<dbReference type="AlphaFoldDB" id="A0A4R4DML6"/>
<proteinExistence type="predicted"/>
<dbReference type="Gene3D" id="3.40.50.150">
    <property type="entry name" value="Vaccinia Virus protein VP39"/>
    <property type="match status" value="1"/>
</dbReference>
<keyword evidence="2" id="KW-0808">Transferase</keyword>
<dbReference type="Proteomes" id="UP000295023">
    <property type="component" value="Unassembled WGS sequence"/>
</dbReference>
<dbReference type="EMBL" id="SKBM01000012">
    <property type="protein sequence ID" value="TCZ60914.1"/>
    <property type="molecule type" value="Genomic_DNA"/>
</dbReference>
<dbReference type="RefSeq" id="WP_132290314.1">
    <property type="nucleotide sequence ID" value="NZ_SKBM01000012.1"/>
</dbReference>
<evidence type="ECO:0000259" key="1">
    <source>
        <dbReference type="Pfam" id="PF05050"/>
    </source>
</evidence>
<feature type="domain" description="Methyltransferase FkbM" evidence="1">
    <location>
        <begin position="172"/>
        <end position="208"/>
    </location>
</feature>
<comment type="caution">
    <text evidence="2">The sequence shown here is derived from an EMBL/GenBank/DDBJ whole genome shotgun (WGS) entry which is preliminary data.</text>
</comment>
<gene>
    <name evidence="2" type="ORF">EXY23_14180</name>
</gene>
<dbReference type="InterPro" id="IPR006342">
    <property type="entry name" value="FkbM_mtfrase"/>
</dbReference>
<dbReference type="GO" id="GO:0008168">
    <property type="term" value="F:methyltransferase activity"/>
    <property type="evidence" value="ECO:0007669"/>
    <property type="project" value="UniProtKB-KW"/>
</dbReference>
<organism evidence="2 3">
    <name type="scientific">Roseicella aquatilis</name>
    <dbReference type="NCBI Taxonomy" id="2527868"/>
    <lineage>
        <taxon>Bacteria</taxon>
        <taxon>Pseudomonadati</taxon>
        <taxon>Pseudomonadota</taxon>
        <taxon>Alphaproteobacteria</taxon>
        <taxon>Acetobacterales</taxon>
        <taxon>Roseomonadaceae</taxon>
        <taxon>Roseicella</taxon>
    </lineage>
</organism>
<evidence type="ECO:0000313" key="2">
    <source>
        <dbReference type="EMBL" id="TCZ60914.1"/>
    </source>
</evidence>
<keyword evidence="2" id="KW-0489">Methyltransferase</keyword>
<sequence>MRAAARAHRRPAGQRCARRSFDPEVFLVLPATAIETRYGLLDIPPNQDDIIARFLIRTGEWSWDEVCFVAGLLDDGARVLDGGAFLGTFSLGLGLRRSLGALCCVEANPQILPLLEANLRRNATVEARIVAGMLAGQGGAARPGHVLPGNLGSVSFLEDGEGALVEAAGGAVTLAALREQFGSFDLIKLDVEGLEAEILRGDADALARGHSMLWLECNESPRSLDLVDLVLSWGLPVHYFAHPSHNPDNIKGEREPIFPWAYEAGLLVAPRRPPALTPELAAHGCILRDIRSREDLIQAMWLTPRWLPPELAHASAPELAAVAGRALLRQERERFLVPGLEPTVRVEDALAEANDALLARQGELDAERAARTAAEAALAEANDLLLACLNEATTERELRVAAEAARAEAQDEAAREHYLRAAAETRLADAMDLRLERIREVGVDSVQLEALRRDLMAIRSTIGWRLVSRVNAYVGKRPWLHAILRRMRSAMAVLLGRRASVP</sequence>
<evidence type="ECO:0000313" key="3">
    <source>
        <dbReference type="Proteomes" id="UP000295023"/>
    </source>
</evidence>
<accession>A0A4R4DML6</accession>
<dbReference type="InterPro" id="IPR029063">
    <property type="entry name" value="SAM-dependent_MTases_sf"/>
</dbReference>
<reference evidence="2 3" key="1">
    <citation type="submission" date="2019-03" db="EMBL/GenBank/DDBJ databases">
        <title>Paracraurococcus aquatilis NE82 genome sequence.</title>
        <authorList>
            <person name="Zhao Y."/>
            <person name="Du Z."/>
        </authorList>
    </citation>
    <scope>NUCLEOTIDE SEQUENCE [LARGE SCALE GENOMIC DNA]</scope>
    <source>
        <strain evidence="2 3">NE82</strain>
    </source>
</reference>
<dbReference type="Pfam" id="PF05050">
    <property type="entry name" value="Methyltransf_21"/>
    <property type="match status" value="1"/>
</dbReference>
<dbReference type="OrthoDB" id="7846612at2"/>
<dbReference type="SUPFAM" id="SSF53335">
    <property type="entry name" value="S-adenosyl-L-methionine-dependent methyltransferases"/>
    <property type="match status" value="1"/>
</dbReference>
<protein>
    <submittedName>
        <fullName evidence="2">FkbM family methyltransferase</fullName>
    </submittedName>
</protein>
<dbReference type="NCBIfam" id="TIGR01444">
    <property type="entry name" value="fkbM_fam"/>
    <property type="match status" value="1"/>
</dbReference>
<keyword evidence="3" id="KW-1185">Reference proteome</keyword>
<dbReference type="GO" id="GO:0032259">
    <property type="term" value="P:methylation"/>
    <property type="evidence" value="ECO:0007669"/>
    <property type="project" value="UniProtKB-KW"/>
</dbReference>
<name>A0A4R4DML6_9PROT</name>